<evidence type="ECO:0000256" key="3">
    <source>
        <dbReference type="ARBA" id="ARBA00023054"/>
    </source>
</evidence>
<evidence type="ECO:0000313" key="8">
    <source>
        <dbReference type="Proteomes" id="UP000290172"/>
    </source>
</evidence>
<proteinExistence type="inferred from homology"/>
<comment type="similarity">
    <text evidence="2">Belongs to the RmuC family.</text>
</comment>
<protein>
    <submittedName>
        <fullName evidence="7">DNA recombination protein RmuC</fullName>
    </submittedName>
</protein>
<keyword evidence="6" id="KW-0812">Transmembrane</keyword>
<name>A0A4Q0YJU8_9BACT</name>
<keyword evidence="6" id="KW-1133">Transmembrane helix</keyword>
<dbReference type="PANTHER" id="PTHR30563:SF0">
    <property type="entry name" value="DNA RECOMBINATION PROTEIN RMUC"/>
    <property type="match status" value="1"/>
</dbReference>
<feature type="coiled-coil region" evidence="5">
    <location>
        <begin position="121"/>
        <end position="155"/>
    </location>
</feature>
<reference evidence="7 8" key="1">
    <citation type="submission" date="2017-10" db="EMBL/GenBank/DDBJ databases">
        <title>Genomics of the genus Arcobacter.</title>
        <authorList>
            <person name="Perez-Cataluna A."/>
            <person name="Figueras M.J."/>
        </authorList>
    </citation>
    <scope>NUCLEOTIDE SEQUENCE [LARGE SCALE GENOMIC DNA]</scope>
    <source>
        <strain evidence="7 8">CECT 8993</strain>
    </source>
</reference>
<dbReference type="PANTHER" id="PTHR30563">
    <property type="entry name" value="DNA RECOMBINATION PROTEIN RMUC"/>
    <property type="match status" value="1"/>
</dbReference>
<keyword evidence="4" id="KW-0233">DNA recombination</keyword>
<keyword evidence="3 5" id="KW-0175">Coiled coil</keyword>
<dbReference type="RefSeq" id="WP_128978141.1">
    <property type="nucleotide sequence ID" value="NZ_PDKJ01000001.1"/>
</dbReference>
<dbReference type="EMBL" id="PDKJ01000001">
    <property type="protein sequence ID" value="RXJ70164.1"/>
    <property type="molecule type" value="Genomic_DNA"/>
</dbReference>
<dbReference type="Proteomes" id="UP000290172">
    <property type="component" value="Unassembled WGS sequence"/>
</dbReference>
<feature type="coiled-coil region" evidence="5">
    <location>
        <begin position="183"/>
        <end position="217"/>
    </location>
</feature>
<evidence type="ECO:0000256" key="1">
    <source>
        <dbReference type="ARBA" id="ARBA00003416"/>
    </source>
</evidence>
<evidence type="ECO:0000256" key="4">
    <source>
        <dbReference type="ARBA" id="ARBA00023172"/>
    </source>
</evidence>
<comment type="caution">
    <text evidence="7">The sequence shown here is derived from an EMBL/GenBank/DDBJ whole genome shotgun (WGS) entry which is preliminary data.</text>
</comment>
<dbReference type="InterPro" id="IPR003798">
    <property type="entry name" value="DNA_recombination_RmuC"/>
</dbReference>
<accession>A0A4Q0YJU8</accession>
<evidence type="ECO:0000256" key="6">
    <source>
        <dbReference type="SAM" id="Phobius"/>
    </source>
</evidence>
<dbReference type="GO" id="GO:0006310">
    <property type="term" value="P:DNA recombination"/>
    <property type="evidence" value="ECO:0007669"/>
    <property type="project" value="UniProtKB-KW"/>
</dbReference>
<keyword evidence="6" id="KW-0472">Membrane</keyword>
<organism evidence="7 8">
    <name type="scientific">Halarcobacter ebronensis</name>
    <dbReference type="NCBI Taxonomy" id="1462615"/>
    <lineage>
        <taxon>Bacteria</taxon>
        <taxon>Pseudomonadati</taxon>
        <taxon>Campylobacterota</taxon>
        <taxon>Epsilonproteobacteria</taxon>
        <taxon>Campylobacterales</taxon>
        <taxon>Arcobacteraceae</taxon>
        <taxon>Halarcobacter</taxon>
    </lineage>
</organism>
<feature type="transmembrane region" description="Helical" evidence="6">
    <location>
        <begin position="6"/>
        <end position="30"/>
    </location>
</feature>
<evidence type="ECO:0000256" key="5">
    <source>
        <dbReference type="SAM" id="Coils"/>
    </source>
</evidence>
<sequence length="466" mass="53348">MQIDTNLYLIIFFTFLLGAAVAVLVTWLVLKQRVALLEEKIELTHESYESLVENLKTSIMKLEEDLLLKDKTNEEKISLLEKNFAEKMEYEKNTAKIKQDSLTQSFEDKKEQIKGEFAIKEEALKEKIELLESSKEKLKIEFENLANKLFEENQKKSTNNLTQMLTPFKEQLASFGKRVNDIYNDETKQRVSLLTEIKNLKELNNQISQDAINLTKALKGENKTQGDWGELILSKILEQTGLREGVEYTTQGSFTDENGKRLRPDVIVHLPQDKDIVIDSKVSLTAYLNYSEAQDDVQKDLATKDLIKSIYAHIKALSVKSYENIEDVKSLDFVLMFIPIEGAFMLAASSDNNLFKTAFENNIMLVSPSTLFATLRTIENIWRYEHQNENALIISKKAADLYDKFSNFVTDMEAIGLNIARSQKAYDDAMNKLSSGKGNLLRRSEEFIELGVKAKKRIDSKKMIGE</sequence>
<evidence type="ECO:0000256" key="2">
    <source>
        <dbReference type="ARBA" id="ARBA00009840"/>
    </source>
</evidence>
<comment type="function">
    <text evidence="1">Involved in DNA recombination.</text>
</comment>
<dbReference type="Pfam" id="PF02646">
    <property type="entry name" value="RmuC"/>
    <property type="match status" value="1"/>
</dbReference>
<gene>
    <name evidence="7" type="ORF">CRV08_00950</name>
</gene>
<dbReference type="AlphaFoldDB" id="A0A4Q0YJU8"/>
<evidence type="ECO:0000313" key="7">
    <source>
        <dbReference type="EMBL" id="RXJ70164.1"/>
    </source>
</evidence>